<dbReference type="InterPro" id="IPR003193">
    <property type="entry name" value="ADP-ribosyl_cyclase"/>
</dbReference>
<evidence type="ECO:0000256" key="7">
    <source>
        <dbReference type="SAM" id="Phobius"/>
    </source>
</evidence>
<dbReference type="AlphaFoldDB" id="A0A8T2KB69"/>
<keyword evidence="4" id="KW-0378">Hydrolase</keyword>
<comment type="similarity">
    <text evidence="1">Belongs to the ADP-ribosyl cyclase family.</text>
</comment>
<keyword evidence="5" id="KW-0520">NAD</keyword>
<proteinExistence type="inferred from homology"/>
<keyword evidence="3" id="KW-0808">Transferase</keyword>
<keyword evidence="9" id="KW-1185">Reference proteome</keyword>
<reference evidence="8" key="1">
    <citation type="thesis" date="2020" institute="ProQuest LLC" country="789 East Eisenhower Parkway, Ann Arbor, MI, USA">
        <title>Comparative Genomics and Chromosome Evolution.</title>
        <authorList>
            <person name="Mudd A.B."/>
        </authorList>
    </citation>
    <scope>NUCLEOTIDE SEQUENCE</scope>
    <source>
        <strain evidence="8">Female2</strain>
        <tissue evidence="8">Blood</tissue>
    </source>
</reference>
<dbReference type="OrthoDB" id="9944984at2759"/>
<keyword evidence="7" id="KW-1133">Transmembrane helix</keyword>
<accession>A0A8T2KB69</accession>
<gene>
    <name evidence="8" type="ORF">GDO86_000232</name>
</gene>
<dbReference type="Pfam" id="PF02267">
    <property type="entry name" value="Rib_hydrolayse"/>
    <property type="match status" value="1"/>
</dbReference>
<keyword evidence="7" id="KW-0812">Transmembrane</keyword>
<dbReference type="GO" id="GO:0005886">
    <property type="term" value="C:plasma membrane"/>
    <property type="evidence" value="ECO:0007669"/>
    <property type="project" value="TreeGrafter"/>
</dbReference>
<evidence type="ECO:0000256" key="1">
    <source>
        <dbReference type="ARBA" id="ARBA00005406"/>
    </source>
</evidence>
<dbReference type="Proteomes" id="UP000812440">
    <property type="component" value="Chromosome 1"/>
</dbReference>
<evidence type="ECO:0000256" key="4">
    <source>
        <dbReference type="ARBA" id="ARBA00022801"/>
    </source>
</evidence>
<evidence type="ECO:0000256" key="3">
    <source>
        <dbReference type="ARBA" id="ARBA00022679"/>
    </source>
</evidence>
<keyword evidence="7" id="KW-0472">Membrane</keyword>
<name>A0A8T2KB69_9PIPI</name>
<comment type="caution">
    <text evidence="8">The sequence shown here is derived from an EMBL/GenBank/DDBJ whole genome shotgun (WGS) entry which is preliminary data.</text>
</comment>
<dbReference type="EMBL" id="JAACNH010000001">
    <property type="protein sequence ID" value="KAG8453523.1"/>
    <property type="molecule type" value="Genomic_DNA"/>
</dbReference>
<feature type="transmembrane region" description="Helical" evidence="7">
    <location>
        <begin position="99"/>
        <end position="117"/>
    </location>
</feature>
<dbReference type="GO" id="GO:0061809">
    <property type="term" value="F:NAD+ nucleosidase activity, cyclic ADP-ribose generating"/>
    <property type="evidence" value="ECO:0007669"/>
    <property type="project" value="UniProtKB-EC"/>
</dbReference>
<dbReference type="PANTHER" id="PTHR10912">
    <property type="entry name" value="ADP-RIBOSYL CYCLASE"/>
    <property type="match status" value="1"/>
</dbReference>
<keyword evidence="6" id="KW-1015">Disulfide bond</keyword>
<dbReference type="GO" id="GO:0030890">
    <property type="term" value="P:positive regulation of B cell proliferation"/>
    <property type="evidence" value="ECO:0007669"/>
    <property type="project" value="TreeGrafter"/>
</dbReference>
<evidence type="ECO:0000256" key="5">
    <source>
        <dbReference type="ARBA" id="ARBA00023027"/>
    </source>
</evidence>
<dbReference type="GO" id="GO:0016849">
    <property type="term" value="F:phosphorus-oxygen lyase activity"/>
    <property type="evidence" value="ECO:0007669"/>
    <property type="project" value="TreeGrafter"/>
</dbReference>
<dbReference type="GO" id="GO:0016740">
    <property type="term" value="F:transferase activity"/>
    <property type="evidence" value="ECO:0007669"/>
    <property type="project" value="UniProtKB-KW"/>
</dbReference>
<organism evidence="8 9">
    <name type="scientific">Hymenochirus boettgeri</name>
    <name type="common">Congo dwarf clawed frog</name>
    <dbReference type="NCBI Taxonomy" id="247094"/>
    <lineage>
        <taxon>Eukaryota</taxon>
        <taxon>Metazoa</taxon>
        <taxon>Chordata</taxon>
        <taxon>Craniata</taxon>
        <taxon>Vertebrata</taxon>
        <taxon>Euteleostomi</taxon>
        <taxon>Amphibia</taxon>
        <taxon>Batrachia</taxon>
        <taxon>Anura</taxon>
        <taxon>Pipoidea</taxon>
        <taxon>Pipidae</taxon>
        <taxon>Pipinae</taxon>
        <taxon>Hymenochirus</taxon>
    </lineage>
</organism>
<evidence type="ECO:0000256" key="6">
    <source>
        <dbReference type="ARBA" id="ARBA00023157"/>
    </source>
</evidence>
<sequence length="118" mass="13275">MFQTTQDRVKDSYVFSFLANYEIPSFQHDRVSHINIWVMDDIGGQDIDSCGKGSTADLEAILKSKNISYSCTDNYRPIRTLQCVDFPADSECSTNNSSLLGSLWIAIILPLQVLILSY</sequence>
<evidence type="ECO:0000256" key="2">
    <source>
        <dbReference type="ARBA" id="ARBA00011982"/>
    </source>
</evidence>
<dbReference type="EC" id="3.2.2.6" evidence="2"/>
<evidence type="ECO:0000313" key="9">
    <source>
        <dbReference type="Proteomes" id="UP000812440"/>
    </source>
</evidence>
<dbReference type="PANTHER" id="PTHR10912:SF4">
    <property type="entry name" value="ADP-RIBOSYL CYCLASE_CYCLIC ADP-RIBOSE HYDROLASE 2"/>
    <property type="match status" value="1"/>
</dbReference>
<protein>
    <recommendedName>
        <fullName evidence="2">ADP-ribosyl cyclase/cyclic ADP-ribose hydrolase</fullName>
        <ecNumber evidence="2">3.2.2.6</ecNumber>
    </recommendedName>
</protein>
<evidence type="ECO:0000313" key="8">
    <source>
        <dbReference type="EMBL" id="KAG8453523.1"/>
    </source>
</evidence>
<dbReference type="Gene3D" id="3.40.50.720">
    <property type="entry name" value="NAD(P)-binding Rossmann-like Domain"/>
    <property type="match status" value="1"/>
</dbReference>
<dbReference type="SUPFAM" id="SSF52309">
    <property type="entry name" value="N-(deoxy)ribosyltransferase-like"/>
    <property type="match status" value="1"/>
</dbReference>